<protein>
    <submittedName>
        <fullName evidence="1">Uncharacterized protein</fullName>
    </submittedName>
</protein>
<sequence length="246" mass="26185">MAVKHEGDPSFLGRSLKSFSFVDAFVGSSSNVCFLECFVPLMVPNTSSSPCVNDGNGNGTDPVGLGSSCIGGLIDGGIEVASGGAPGVISVSKVLVDGNEVWLEEDMLDEAPMVVVEGLDNDEASSLHAPWTAMACRDSAPFTALCGIRTGLKLSYQEWRSTLLTGANQSGAYDLVVDEGYKTMSSGSSEEGSENLDVIEDDPNGEIILKFNDIHEVIREYCIRTLDANVEMVANNDYKKTFRSSC</sequence>
<evidence type="ECO:0000313" key="2">
    <source>
        <dbReference type="Proteomes" id="UP000233837"/>
    </source>
</evidence>
<organism evidence="1 2">
    <name type="scientific">Dendrobium catenatum</name>
    <dbReference type="NCBI Taxonomy" id="906689"/>
    <lineage>
        <taxon>Eukaryota</taxon>
        <taxon>Viridiplantae</taxon>
        <taxon>Streptophyta</taxon>
        <taxon>Embryophyta</taxon>
        <taxon>Tracheophyta</taxon>
        <taxon>Spermatophyta</taxon>
        <taxon>Magnoliopsida</taxon>
        <taxon>Liliopsida</taxon>
        <taxon>Asparagales</taxon>
        <taxon>Orchidaceae</taxon>
        <taxon>Epidendroideae</taxon>
        <taxon>Malaxideae</taxon>
        <taxon>Dendrobiinae</taxon>
        <taxon>Dendrobium</taxon>
    </lineage>
</organism>
<proteinExistence type="predicted"/>
<gene>
    <name evidence="1" type="ORF">MA16_Dca006108</name>
</gene>
<keyword evidence="2" id="KW-1185">Reference proteome</keyword>
<dbReference type="AlphaFoldDB" id="A0A2I0X4I1"/>
<name>A0A2I0X4I1_9ASPA</name>
<accession>A0A2I0X4I1</accession>
<evidence type="ECO:0000313" key="1">
    <source>
        <dbReference type="EMBL" id="PKU82810.1"/>
    </source>
</evidence>
<reference evidence="1 2" key="2">
    <citation type="journal article" date="2017" name="Nature">
        <title>The Apostasia genome and the evolution of orchids.</title>
        <authorList>
            <person name="Zhang G.Q."/>
            <person name="Liu K.W."/>
            <person name="Li Z."/>
            <person name="Lohaus R."/>
            <person name="Hsiao Y.Y."/>
            <person name="Niu S.C."/>
            <person name="Wang J.Y."/>
            <person name="Lin Y.C."/>
            <person name="Xu Q."/>
            <person name="Chen L.J."/>
            <person name="Yoshida K."/>
            <person name="Fujiwara S."/>
            <person name="Wang Z.W."/>
            <person name="Zhang Y.Q."/>
            <person name="Mitsuda N."/>
            <person name="Wang M."/>
            <person name="Liu G.H."/>
            <person name="Pecoraro L."/>
            <person name="Huang H.X."/>
            <person name="Xiao X.J."/>
            <person name="Lin M."/>
            <person name="Wu X.Y."/>
            <person name="Wu W.L."/>
            <person name="Chen Y.Y."/>
            <person name="Chang S.B."/>
            <person name="Sakamoto S."/>
            <person name="Ohme-Takagi M."/>
            <person name="Yagi M."/>
            <person name="Zeng S.J."/>
            <person name="Shen C.Y."/>
            <person name="Yeh C.M."/>
            <person name="Luo Y.B."/>
            <person name="Tsai W.C."/>
            <person name="Van de Peer Y."/>
            <person name="Liu Z.J."/>
        </authorList>
    </citation>
    <scope>NUCLEOTIDE SEQUENCE [LARGE SCALE GENOMIC DNA]</scope>
    <source>
        <tissue evidence="1">The whole plant</tissue>
    </source>
</reference>
<dbReference type="EMBL" id="KZ502155">
    <property type="protein sequence ID" value="PKU82810.1"/>
    <property type="molecule type" value="Genomic_DNA"/>
</dbReference>
<reference evidence="1 2" key="1">
    <citation type="journal article" date="2016" name="Sci. Rep.">
        <title>The Dendrobium catenatum Lindl. genome sequence provides insights into polysaccharide synthase, floral development and adaptive evolution.</title>
        <authorList>
            <person name="Zhang G.Q."/>
            <person name="Xu Q."/>
            <person name="Bian C."/>
            <person name="Tsai W.C."/>
            <person name="Yeh C.M."/>
            <person name="Liu K.W."/>
            <person name="Yoshida K."/>
            <person name="Zhang L.S."/>
            <person name="Chang S.B."/>
            <person name="Chen F."/>
            <person name="Shi Y."/>
            <person name="Su Y.Y."/>
            <person name="Zhang Y.Q."/>
            <person name="Chen L.J."/>
            <person name="Yin Y."/>
            <person name="Lin M."/>
            <person name="Huang H."/>
            <person name="Deng H."/>
            <person name="Wang Z.W."/>
            <person name="Zhu S.L."/>
            <person name="Zhao X."/>
            <person name="Deng C."/>
            <person name="Niu S.C."/>
            <person name="Huang J."/>
            <person name="Wang M."/>
            <person name="Liu G.H."/>
            <person name="Yang H.J."/>
            <person name="Xiao X.J."/>
            <person name="Hsiao Y.Y."/>
            <person name="Wu W.L."/>
            <person name="Chen Y.Y."/>
            <person name="Mitsuda N."/>
            <person name="Ohme-Takagi M."/>
            <person name="Luo Y.B."/>
            <person name="Van de Peer Y."/>
            <person name="Liu Z.J."/>
        </authorList>
    </citation>
    <scope>NUCLEOTIDE SEQUENCE [LARGE SCALE GENOMIC DNA]</scope>
    <source>
        <tissue evidence="1">The whole plant</tissue>
    </source>
</reference>
<dbReference type="Proteomes" id="UP000233837">
    <property type="component" value="Unassembled WGS sequence"/>
</dbReference>